<evidence type="ECO:0000256" key="1">
    <source>
        <dbReference type="ARBA" id="ARBA00004479"/>
    </source>
</evidence>
<reference evidence="8" key="1">
    <citation type="journal article" date="2014" name="Nat. Commun.">
        <title>The rainbow trout genome provides novel insights into evolution after whole-genome duplication in vertebrates.</title>
        <authorList>
            <person name="Berthelot C."/>
            <person name="Brunet F."/>
            <person name="Chalopin D."/>
            <person name="Juanchich A."/>
            <person name="Bernard M."/>
            <person name="Noel B."/>
            <person name="Bento P."/>
            <person name="Da Silva C."/>
            <person name="Labadie K."/>
            <person name="Alberti A."/>
            <person name="Aury J.M."/>
            <person name="Louis A."/>
            <person name="Dehais P."/>
            <person name="Bardou P."/>
            <person name="Montfort J."/>
            <person name="Klopp C."/>
            <person name="Cabau C."/>
            <person name="Gaspin C."/>
            <person name="Thorgaard G.H."/>
            <person name="Boussaha M."/>
            <person name="Quillet E."/>
            <person name="Guyomard R."/>
            <person name="Galiana D."/>
            <person name="Bobe J."/>
            <person name="Volff J.N."/>
            <person name="Genet C."/>
            <person name="Wincker P."/>
            <person name="Jaillon O."/>
            <person name="Roest Crollius H."/>
            <person name="Guiguen Y."/>
        </authorList>
    </citation>
    <scope>NUCLEOTIDE SEQUENCE [LARGE SCALE GENOMIC DNA]</scope>
</reference>
<dbReference type="Pfam" id="PF20806">
    <property type="entry name" value="Integrin_A_Ig_3"/>
    <property type="match status" value="1"/>
</dbReference>
<dbReference type="GO" id="GO:0098609">
    <property type="term" value="P:cell-cell adhesion"/>
    <property type="evidence" value="ECO:0007669"/>
    <property type="project" value="TreeGrafter"/>
</dbReference>
<protein>
    <submittedName>
        <fullName evidence="8">Uncharacterized protein</fullName>
    </submittedName>
</protein>
<name>A0A060YZK0_ONCMY</name>
<feature type="domain" description="Integrin alpha second immunoglobulin-like" evidence="6">
    <location>
        <begin position="118"/>
        <end position="200"/>
    </location>
</feature>
<dbReference type="Gene3D" id="2.60.40.1510">
    <property type="entry name" value="ntegrin, alpha v. Chain A, domain 3"/>
    <property type="match status" value="1"/>
</dbReference>
<reference evidence="8" key="2">
    <citation type="submission" date="2014-03" db="EMBL/GenBank/DDBJ databases">
        <authorList>
            <person name="Genoscope - CEA"/>
        </authorList>
    </citation>
    <scope>NUCLEOTIDE SEQUENCE</scope>
</reference>
<dbReference type="Pfam" id="PF20805">
    <property type="entry name" value="Integrin_A_Ig_2"/>
    <property type="match status" value="2"/>
</dbReference>
<evidence type="ECO:0000313" key="9">
    <source>
        <dbReference type="Proteomes" id="UP000193380"/>
    </source>
</evidence>
<dbReference type="Gene3D" id="2.60.40.1530">
    <property type="entry name" value="ntegrin, alpha v. Chain A, domain 4"/>
    <property type="match status" value="1"/>
</dbReference>
<feature type="domain" description="Integrin alpha third immunoglobulin-like" evidence="7">
    <location>
        <begin position="310"/>
        <end position="412"/>
    </location>
</feature>
<dbReference type="AlphaFoldDB" id="A0A060YZK0"/>
<evidence type="ECO:0000259" key="5">
    <source>
        <dbReference type="Pfam" id="PF08441"/>
    </source>
</evidence>
<evidence type="ECO:0000259" key="6">
    <source>
        <dbReference type="Pfam" id="PF20805"/>
    </source>
</evidence>
<dbReference type="Proteomes" id="UP000193380">
    <property type="component" value="Unassembled WGS sequence"/>
</dbReference>
<dbReference type="PANTHER" id="PTHR23220">
    <property type="entry name" value="INTEGRIN ALPHA"/>
    <property type="match status" value="1"/>
</dbReference>
<dbReference type="SUPFAM" id="SSF69179">
    <property type="entry name" value="Integrin domains"/>
    <property type="match status" value="3"/>
</dbReference>
<dbReference type="STRING" id="8022.A0A060YZK0"/>
<dbReference type="InterPro" id="IPR048285">
    <property type="entry name" value="Integrin_alpha_Ig-like_2"/>
</dbReference>
<proteinExistence type="predicted"/>
<dbReference type="GO" id="GO:0008305">
    <property type="term" value="C:integrin complex"/>
    <property type="evidence" value="ECO:0007669"/>
    <property type="project" value="TreeGrafter"/>
</dbReference>
<dbReference type="GO" id="GO:0033627">
    <property type="term" value="P:cell adhesion mediated by integrin"/>
    <property type="evidence" value="ECO:0007669"/>
    <property type="project" value="TreeGrafter"/>
</dbReference>
<evidence type="ECO:0000256" key="2">
    <source>
        <dbReference type="ARBA" id="ARBA00023037"/>
    </source>
</evidence>
<dbReference type="GO" id="GO:0009897">
    <property type="term" value="C:external side of plasma membrane"/>
    <property type="evidence" value="ECO:0007669"/>
    <property type="project" value="TreeGrafter"/>
</dbReference>
<keyword evidence="4" id="KW-0325">Glycoprotein</keyword>
<dbReference type="InterPro" id="IPR013649">
    <property type="entry name" value="Integrin_alpha_Ig-like_1"/>
</dbReference>
<evidence type="ECO:0000256" key="4">
    <source>
        <dbReference type="ARBA" id="ARBA00023180"/>
    </source>
</evidence>
<dbReference type="EMBL" id="FR929750">
    <property type="protein sequence ID" value="CDQ97263.1"/>
    <property type="molecule type" value="Genomic_DNA"/>
</dbReference>
<evidence type="ECO:0000313" key="8">
    <source>
        <dbReference type="EMBL" id="CDQ97263.1"/>
    </source>
</evidence>
<gene>
    <name evidence="8" type="ORF">GSONMT00038704001</name>
</gene>
<keyword evidence="2" id="KW-0401">Integrin</keyword>
<comment type="subcellular location">
    <subcellularLocation>
        <location evidence="1">Membrane</location>
        <topology evidence="1">Single-pass type I membrane protein</topology>
    </subcellularLocation>
</comment>
<keyword evidence="3" id="KW-0472">Membrane</keyword>
<feature type="domain" description="Integrin alpha first immunoglubulin-like" evidence="5">
    <location>
        <begin position="14"/>
        <end position="117"/>
    </location>
</feature>
<sequence>MAVHLTTFVFPPFAVVKYTVEADMHRRSPRVLFLVNKLATYTGLLTMPSPKTECQVLELRLEDPVRDKLEPVVFSLNVSLDEQKPKVRKALQNLDSYPVLSHKQKVTERKEINFQKECGSDNRCTSNLQLTAAFANELLKPYPSQGKRQLLQYSSNVKKVVLLVEITNVPGPGKVAEDAHQAMLNISTPSTLRYSGVRSHVSPPEGDRGLGGILAVDLNCSFNCIVPYLYYVQDTGVECRAGETVMCELGNPLRSNEKVSLQLIFETTGINLQTREIESQLLLSTLSEQNDLYPVSVVLLIETSIQTSFSIENPLVQTYFSGEVMGESAMNTTSDVGSLVEYTFKVSVEGEPLGALGILAVEFEWPFEVTSGKWLLYLTEIVTKGTTETHCVPPGDIVNLLNLTVSYQSLSEALYRPPNYIVSLWPTGTSVL</sequence>
<dbReference type="GO" id="GO:0005178">
    <property type="term" value="F:integrin binding"/>
    <property type="evidence" value="ECO:0007669"/>
    <property type="project" value="TreeGrafter"/>
</dbReference>
<dbReference type="InterPro" id="IPR048286">
    <property type="entry name" value="Integrin_alpha_Ig-like_3"/>
</dbReference>
<evidence type="ECO:0000256" key="3">
    <source>
        <dbReference type="ARBA" id="ARBA00023136"/>
    </source>
</evidence>
<dbReference type="InterPro" id="IPR032695">
    <property type="entry name" value="Integrin_dom_sf"/>
</dbReference>
<feature type="domain" description="Integrin alpha second immunoglobulin-like" evidence="6">
    <location>
        <begin position="241"/>
        <end position="297"/>
    </location>
</feature>
<accession>A0A060YZK0</accession>
<dbReference type="GO" id="GO:0007160">
    <property type="term" value="P:cell-matrix adhesion"/>
    <property type="evidence" value="ECO:0007669"/>
    <property type="project" value="TreeGrafter"/>
</dbReference>
<dbReference type="PaxDb" id="8022-A0A060YZK0"/>
<dbReference type="GO" id="GO:0007229">
    <property type="term" value="P:integrin-mediated signaling pathway"/>
    <property type="evidence" value="ECO:0007669"/>
    <property type="project" value="UniProtKB-KW"/>
</dbReference>
<organism evidence="8 9">
    <name type="scientific">Oncorhynchus mykiss</name>
    <name type="common">Rainbow trout</name>
    <name type="synonym">Salmo gairdneri</name>
    <dbReference type="NCBI Taxonomy" id="8022"/>
    <lineage>
        <taxon>Eukaryota</taxon>
        <taxon>Metazoa</taxon>
        <taxon>Chordata</taxon>
        <taxon>Craniata</taxon>
        <taxon>Vertebrata</taxon>
        <taxon>Euteleostomi</taxon>
        <taxon>Actinopterygii</taxon>
        <taxon>Neopterygii</taxon>
        <taxon>Teleostei</taxon>
        <taxon>Protacanthopterygii</taxon>
        <taxon>Salmoniformes</taxon>
        <taxon>Salmonidae</taxon>
        <taxon>Salmoninae</taxon>
        <taxon>Oncorhynchus</taxon>
    </lineage>
</organism>
<dbReference type="Pfam" id="PF08441">
    <property type="entry name" value="Integrin_A_Ig_1"/>
    <property type="match status" value="1"/>
</dbReference>
<dbReference type="PANTHER" id="PTHR23220:SF89">
    <property type="entry name" value="INTEGRIN ALPHA-3"/>
    <property type="match status" value="1"/>
</dbReference>
<dbReference type="Gene3D" id="2.60.40.1460">
    <property type="entry name" value="Integrin domains. Chain A, domain 2"/>
    <property type="match status" value="1"/>
</dbReference>
<evidence type="ECO:0000259" key="7">
    <source>
        <dbReference type="Pfam" id="PF20806"/>
    </source>
</evidence>
<dbReference type="GO" id="GO:0050900">
    <property type="term" value="P:leukocyte migration"/>
    <property type="evidence" value="ECO:0007669"/>
    <property type="project" value="TreeGrafter"/>
</dbReference>